<protein>
    <submittedName>
        <fullName evidence="1">Uncharacterized protein</fullName>
    </submittedName>
</protein>
<reference evidence="1 2" key="1">
    <citation type="submission" date="2015-12" db="EMBL/GenBank/DDBJ databases">
        <title>Haloferax profundi sp. nov. isolated from the Discovery deep brine-seawater interface in the Red Sea.</title>
        <authorList>
            <person name="Zhang G."/>
            <person name="Stingl U."/>
            <person name="Rashid M."/>
        </authorList>
    </citation>
    <scope>NUCLEOTIDE SEQUENCE [LARGE SCALE GENOMIC DNA]</scope>
    <source>
        <strain evidence="1 2">SB29</strain>
    </source>
</reference>
<name>A0A0W1REW9_9EURY</name>
<comment type="caution">
    <text evidence="1">The sequence shown here is derived from an EMBL/GenBank/DDBJ whole genome shotgun (WGS) entry which is preliminary data.</text>
</comment>
<proteinExistence type="predicted"/>
<accession>A0A0W1REW9</accession>
<sequence>MSATQNGGFIRAEAVNATPENTTVSNLSEIEDTSGIVTLAVETASDEGYFYESLDQARLDQVAADLEDVPESKEDAPPARYVSYQNQTVKITILQYE</sequence>
<dbReference type="Proteomes" id="UP000053157">
    <property type="component" value="Unassembled WGS sequence"/>
</dbReference>
<dbReference type="OrthoDB" id="375707at2157"/>
<evidence type="ECO:0000313" key="2">
    <source>
        <dbReference type="Proteomes" id="UP000053157"/>
    </source>
</evidence>
<keyword evidence="2" id="KW-1185">Reference proteome</keyword>
<dbReference type="EMBL" id="LOPV01000632">
    <property type="protein sequence ID" value="KTG12206.1"/>
    <property type="molecule type" value="Genomic_DNA"/>
</dbReference>
<gene>
    <name evidence="1" type="ORF">AUR66_19875</name>
</gene>
<dbReference type="AlphaFoldDB" id="A0A0W1REW9"/>
<organism evidence="1 2">
    <name type="scientific">Haloferax profundi</name>
    <dbReference type="NCBI Taxonomy" id="1544718"/>
    <lineage>
        <taxon>Archaea</taxon>
        <taxon>Methanobacteriati</taxon>
        <taxon>Methanobacteriota</taxon>
        <taxon>Stenosarchaea group</taxon>
        <taxon>Halobacteria</taxon>
        <taxon>Halobacteriales</taxon>
        <taxon>Haloferacaceae</taxon>
        <taxon>Haloferax</taxon>
    </lineage>
</organism>
<evidence type="ECO:0000313" key="1">
    <source>
        <dbReference type="EMBL" id="KTG12206.1"/>
    </source>
</evidence>